<reference evidence="3 4" key="1">
    <citation type="journal article" date="2015" name="Nature">
        <title>rRNA introns, odd ribosomes, and small enigmatic genomes across a large radiation of phyla.</title>
        <authorList>
            <person name="Brown C.T."/>
            <person name="Hug L.A."/>
            <person name="Thomas B.C."/>
            <person name="Sharon I."/>
            <person name="Castelle C.J."/>
            <person name="Singh A."/>
            <person name="Wilkins M.J."/>
            <person name="Williams K.H."/>
            <person name="Banfield J.F."/>
        </authorList>
    </citation>
    <scope>NUCLEOTIDE SEQUENCE [LARGE SCALE GENOMIC DNA]</scope>
</reference>
<evidence type="ECO:0000259" key="2">
    <source>
        <dbReference type="PROSITE" id="PS50206"/>
    </source>
</evidence>
<name>A0A0G0CY91_9BACT</name>
<comment type="caution">
    <text evidence="3">The sequence shown here is derived from an EMBL/GenBank/DDBJ whole genome shotgun (WGS) entry which is preliminary data.</text>
</comment>
<evidence type="ECO:0000313" key="4">
    <source>
        <dbReference type="Proteomes" id="UP000033995"/>
    </source>
</evidence>
<gene>
    <name evidence="3" type="ORF">UR38_C0001G0138</name>
</gene>
<sequence>MFWNNKKVFLTGGNGFVGSKLSQALKKKKAEVFLYDGDIRNYQDLFDQFVKSKTTIIYHLAAQSLIEVGKISPIETFEINIKGTWNILEVARKAGVEKIVIASTTHVYGDNPHLPYKEEYYPQPSRPYETSKASADLVSQCYADTYNLPVEISRMVNLYGPGDLNTSRLFPKIISQLLNNINPVIFDIGAVRDFLYIDDAIEGYLRLGQVKLPNVKRARVINFGSGKPIDITTLVDKIIKLYGNKKLHLLTKAVPDEREKEIKKQYVSIAKAKKLLDWTPKVSLDQGIKKTIAFYVKQKS</sequence>
<evidence type="ECO:0000313" key="3">
    <source>
        <dbReference type="EMBL" id="KKP48342.1"/>
    </source>
</evidence>
<feature type="domain" description="Rhodanese" evidence="2">
    <location>
        <begin position="4"/>
        <end position="51"/>
    </location>
</feature>
<dbReference type="Pfam" id="PF01370">
    <property type="entry name" value="Epimerase"/>
    <property type="match status" value="1"/>
</dbReference>
<dbReference type="EMBL" id="LBOZ01000001">
    <property type="protein sequence ID" value="KKP48342.1"/>
    <property type="molecule type" value="Genomic_DNA"/>
</dbReference>
<evidence type="ECO:0000256" key="1">
    <source>
        <dbReference type="ARBA" id="ARBA00007637"/>
    </source>
</evidence>
<comment type="similarity">
    <text evidence="1">Belongs to the NAD(P)-dependent epimerase/dehydratase family.</text>
</comment>
<dbReference type="PANTHER" id="PTHR43000">
    <property type="entry name" value="DTDP-D-GLUCOSE 4,6-DEHYDRATASE-RELATED"/>
    <property type="match status" value="1"/>
</dbReference>
<dbReference type="PROSITE" id="PS50206">
    <property type="entry name" value="RHODANESE_3"/>
    <property type="match status" value="1"/>
</dbReference>
<dbReference type="Proteomes" id="UP000033995">
    <property type="component" value="Unassembled WGS sequence"/>
</dbReference>
<organism evidence="3 4">
    <name type="scientific">Candidatus Woesebacteria bacterium GW2011_GWA2_33_28</name>
    <dbReference type="NCBI Taxonomy" id="1618561"/>
    <lineage>
        <taxon>Bacteria</taxon>
        <taxon>Candidatus Woeseibacteriota</taxon>
    </lineage>
</organism>
<dbReference type="Gene3D" id="3.40.50.720">
    <property type="entry name" value="NAD(P)-binding Rossmann-like Domain"/>
    <property type="match status" value="1"/>
</dbReference>
<dbReference type="InterPro" id="IPR001763">
    <property type="entry name" value="Rhodanese-like_dom"/>
</dbReference>
<protein>
    <submittedName>
        <fullName evidence="3">NAD-dependent epimerase/dehydratase</fullName>
    </submittedName>
</protein>
<proteinExistence type="inferred from homology"/>
<dbReference type="InterPro" id="IPR001509">
    <property type="entry name" value="Epimerase_deHydtase"/>
</dbReference>
<accession>A0A0G0CY91</accession>
<dbReference type="AlphaFoldDB" id="A0A0G0CY91"/>
<dbReference type="SUPFAM" id="SSF51735">
    <property type="entry name" value="NAD(P)-binding Rossmann-fold domains"/>
    <property type="match status" value="1"/>
</dbReference>
<dbReference type="InterPro" id="IPR036291">
    <property type="entry name" value="NAD(P)-bd_dom_sf"/>
</dbReference>